<sequence length="1263" mass="146589">INLEIFFALQFTNADLREIENMERVALENSNHNSPLPLETENDLFDDVSFHFTNIELDIQVGDGQPPAKKPRKEHRCQTCGKTFSRPNHLITHQRIHTGEKPYECTRCDKQFRKKEHLTRHLKAHDKRAAERTFTCGTCGGTFHNLAPYDAHIRTAHQQPAAATNRKRSAAKTADAPPVKKAKKSADPSANSSPRTAPQASATATTAAGSSWEVDPVLIPANLVLSTEQNIAETYRQHWPQIRTRFSYKNRLQDWYNFRLSTISPASLCEQLNRIFADQTTVFKVNFSFGFILRNTETGALQYHHPSANNNLVLEQPFLVSNREDLERLYQQIAEIDYLEWVRQQRPNSKWVVDHVTNITWFITKIRDHPIGRGKYLPGYITDNYGLDAVENNANTGKPYEDNLCFFRCLALHNGCHTKNLERDTRYYYQQYRDAGLSKKKFHGVKLSELDELEKLYEVNIQVYSLANTQTRGEDEDNEENTPDISASLIRRSHRHYACTLYLNLFENHFSYIKDLARYSKSFCCSRCGKYWKKGFRLNRHEKTCDGKVHLKYPGGAYHVPKTIFEELEDEGIIVPEEACYFPYRATFDFECFFDKEKAQELKNTEKLNWESAHVPLSVSVCSNVPGFEDPKCFVSNGDPNVFITEFMQYLVSISTKSASILREQFAPVFEALKQVPNRDDSTEDRLAQILVDIQDGSRQAEKLPVLGFNSGKYDLNAVKEFVFPYLIESQPIKFTVKRNSNHMCLKTNSLKFLDISNYVAPGFSYDQFLRAYECEQTKGFFPYEWIDSLDKLEETSLPSHEAFYSSLKNQNITEEEYEYCQQVWEENEMSTFQEFLIWYNNLDVVPFLEAVEKMSQFWQERKIDMFKDGISVPGLTLKYLFSYLSPQTYFSLFDQANSDLYHLIKDNNTGGPSIIFHRYHEAGKTKIREAEEGEAAKLCEKIVGYDANALYLWALMQDMPTGSYTRRLADNEFKPKSSVRMAIEWLEWVAHKEGIHIRHQLNNTEKRIGGRKLPVDGFNAQTQTAYQFHGCYWHGHDCALNRGKEFNEKRKKPMAEIREETRANTEYIRSKGYNVVEMYECQWREMKRTNRELRRFIATEVRRTLDQVKIMSPERILSEVRHERLFGCVEVDIRVPDHLKEKFSEMCPIFKNTEISRDDIGEFMKAYAEEHNIMAQPRRSLIGSMKGEKILLATPLLKWYLEHGLEVTKVHQVIEFTPQPCFKPFGDAVSDARRAGDADPSKAIIADTMKLVSFCFILSFIK</sequence>
<keyword evidence="7" id="KW-0238">DNA-binding</keyword>
<keyword evidence="9" id="KW-0862">Zinc</keyword>
<feature type="domain" description="C2H2-type" evidence="11">
    <location>
        <begin position="134"/>
        <end position="162"/>
    </location>
</feature>
<organism evidence="12 13">
    <name type="scientific">Porites evermanni</name>
    <dbReference type="NCBI Taxonomy" id="104178"/>
    <lineage>
        <taxon>Eukaryota</taxon>
        <taxon>Metazoa</taxon>
        <taxon>Cnidaria</taxon>
        <taxon>Anthozoa</taxon>
        <taxon>Hexacorallia</taxon>
        <taxon>Scleractinia</taxon>
        <taxon>Fungiina</taxon>
        <taxon>Poritidae</taxon>
        <taxon>Porites</taxon>
    </lineage>
</organism>
<comment type="caution">
    <text evidence="12">The sequence shown here is derived from an EMBL/GenBank/DDBJ whole genome shotgun (WGS) entry which is preliminary data.</text>
</comment>
<feature type="domain" description="C2H2-type" evidence="11">
    <location>
        <begin position="75"/>
        <end position="102"/>
    </location>
</feature>
<dbReference type="InterPro" id="IPR036236">
    <property type="entry name" value="Znf_C2H2_sf"/>
</dbReference>
<dbReference type="EMBL" id="CALNXI010003497">
    <property type="protein sequence ID" value="CAH3193476.1"/>
    <property type="molecule type" value="Genomic_DNA"/>
</dbReference>
<name>A0ABN8SS54_9CNID</name>
<evidence type="ECO:0000256" key="3">
    <source>
        <dbReference type="ARBA" id="ARBA00022679"/>
    </source>
</evidence>
<dbReference type="Pfam" id="PF03175">
    <property type="entry name" value="DNA_pol_B_2"/>
    <property type="match status" value="1"/>
</dbReference>
<dbReference type="Gene3D" id="3.40.960.10">
    <property type="entry name" value="VSR Endonuclease"/>
    <property type="match status" value="1"/>
</dbReference>
<protein>
    <recommendedName>
        <fullName evidence="2">DNA-directed DNA polymerase</fullName>
        <ecNumber evidence="2">2.7.7.7</ecNumber>
    </recommendedName>
</protein>
<dbReference type="SUPFAM" id="SSF57667">
    <property type="entry name" value="beta-beta-alpha zinc fingers"/>
    <property type="match status" value="1"/>
</dbReference>
<evidence type="ECO:0000256" key="4">
    <source>
        <dbReference type="ARBA" id="ARBA00022695"/>
    </source>
</evidence>
<evidence type="ECO:0000256" key="8">
    <source>
        <dbReference type="ARBA" id="ARBA00049244"/>
    </source>
</evidence>
<feature type="domain" description="C2H2-type" evidence="11">
    <location>
        <begin position="103"/>
        <end position="130"/>
    </location>
</feature>
<feature type="non-terminal residue" evidence="12">
    <location>
        <position position="1"/>
    </location>
</feature>
<evidence type="ECO:0000256" key="5">
    <source>
        <dbReference type="ARBA" id="ARBA00022705"/>
    </source>
</evidence>
<evidence type="ECO:0000313" key="12">
    <source>
        <dbReference type="EMBL" id="CAH3193476.1"/>
    </source>
</evidence>
<dbReference type="PANTHER" id="PTHR33206">
    <property type="entry name" value="PROTEIN CBG10425"/>
    <property type="match status" value="1"/>
</dbReference>
<dbReference type="SMART" id="SM00355">
    <property type="entry name" value="ZnF_C2H2"/>
    <property type="match status" value="3"/>
</dbReference>
<keyword evidence="9" id="KW-0479">Metal-binding</keyword>
<reference evidence="12 13" key="1">
    <citation type="submission" date="2022-05" db="EMBL/GenBank/DDBJ databases">
        <authorList>
            <consortium name="Genoscope - CEA"/>
            <person name="William W."/>
        </authorList>
    </citation>
    <scope>NUCLEOTIDE SEQUENCE [LARGE SCALE GENOMIC DNA]</scope>
</reference>
<dbReference type="Pfam" id="PF00096">
    <property type="entry name" value="zf-C2H2"/>
    <property type="match status" value="2"/>
</dbReference>
<evidence type="ECO:0000313" key="13">
    <source>
        <dbReference type="Proteomes" id="UP001159427"/>
    </source>
</evidence>
<dbReference type="InterPro" id="IPR004868">
    <property type="entry name" value="DNA-dir_DNA_pol_B_mt/vir"/>
</dbReference>
<comment type="catalytic activity">
    <reaction evidence="8">
        <text>DNA(n) + a 2'-deoxyribonucleoside 5'-triphosphate = DNA(n+1) + diphosphate</text>
        <dbReference type="Rhea" id="RHEA:22508"/>
        <dbReference type="Rhea" id="RHEA-COMP:17339"/>
        <dbReference type="Rhea" id="RHEA-COMP:17340"/>
        <dbReference type="ChEBI" id="CHEBI:33019"/>
        <dbReference type="ChEBI" id="CHEBI:61560"/>
        <dbReference type="ChEBI" id="CHEBI:173112"/>
        <dbReference type="EC" id="2.7.7.7"/>
    </reaction>
</comment>
<feature type="region of interest" description="Disordered" evidence="10">
    <location>
        <begin position="156"/>
        <end position="208"/>
    </location>
</feature>
<evidence type="ECO:0000256" key="1">
    <source>
        <dbReference type="ARBA" id="ARBA00005755"/>
    </source>
</evidence>
<keyword evidence="4" id="KW-0548">Nucleotidyltransferase</keyword>
<proteinExistence type="inferred from homology"/>
<evidence type="ECO:0000256" key="6">
    <source>
        <dbReference type="ARBA" id="ARBA00022932"/>
    </source>
</evidence>
<dbReference type="EC" id="2.7.7.7" evidence="2"/>
<dbReference type="PROSITE" id="PS00028">
    <property type="entry name" value="ZINC_FINGER_C2H2_1"/>
    <property type="match status" value="3"/>
</dbReference>
<dbReference type="InterPro" id="IPR013087">
    <property type="entry name" value="Znf_C2H2_type"/>
</dbReference>
<feature type="non-terminal residue" evidence="12">
    <location>
        <position position="1263"/>
    </location>
</feature>
<dbReference type="PANTHER" id="PTHR33206:SF1">
    <property type="entry name" value="DNA-DIRECTED DNA POLYMERASE"/>
    <property type="match status" value="1"/>
</dbReference>
<feature type="domain" description="C2H2-type" evidence="11">
    <location>
        <begin position="523"/>
        <end position="550"/>
    </location>
</feature>
<evidence type="ECO:0000256" key="9">
    <source>
        <dbReference type="PROSITE-ProRule" id="PRU00042"/>
    </source>
</evidence>
<gene>
    <name evidence="12" type="ORF">PEVE_00025884</name>
</gene>
<feature type="compositionally biased region" description="Low complexity" evidence="10">
    <location>
        <begin position="192"/>
        <end position="208"/>
    </location>
</feature>
<comment type="similarity">
    <text evidence="1">Belongs to the DNA polymerase type-B family.</text>
</comment>
<dbReference type="Gene3D" id="3.30.160.60">
    <property type="entry name" value="Classic Zinc Finger"/>
    <property type="match status" value="2"/>
</dbReference>
<evidence type="ECO:0000256" key="2">
    <source>
        <dbReference type="ARBA" id="ARBA00012417"/>
    </source>
</evidence>
<keyword evidence="3" id="KW-0808">Transferase</keyword>
<keyword evidence="5" id="KW-0235">DNA replication</keyword>
<keyword evidence="13" id="KW-1185">Reference proteome</keyword>
<evidence type="ECO:0000259" key="11">
    <source>
        <dbReference type="PROSITE" id="PS50157"/>
    </source>
</evidence>
<dbReference type="PROSITE" id="PS50157">
    <property type="entry name" value="ZINC_FINGER_C2H2_2"/>
    <property type="match status" value="4"/>
</dbReference>
<keyword evidence="6" id="KW-0239">DNA-directed DNA polymerase</keyword>
<dbReference type="Proteomes" id="UP001159427">
    <property type="component" value="Unassembled WGS sequence"/>
</dbReference>
<evidence type="ECO:0000256" key="10">
    <source>
        <dbReference type="SAM" id="MobiDB-lite"/>
    </source>
</evidence>
<accession>A0ABN8SS54</accession>
<keyword evidence="9" id="KW-0863">Zinc-finger</keyword>
<evidence type="ECO:0000256" key="7">
    <source>
        <dbReference type="ARBA" id="ARBA00023125"/>
    </source>
</evidence>